<dbReference type="GO" id="GO:0006633">
    <property type="term" value="P:fatty acid biosynthetic process"/>
    <property type="evidence" value="ECO:0007669"/>
    <property type="project" value="UniProtKB-UniRule"/>
</dbReference>
<dbReference type="AlphaFoldDB" id="A0A6J4PII3"/>
<dbReference type="InterPro" id="IPR012281">
    <property type="entry name" value="Phospholipid_synth_PlsX-like"/>
</dbReference>
<gene>
    <name evidence="10" type="primary">plsX</name>
    <name evidence="11" type="ORF">AVDCRST_MAG82-957</name>
</gene>
<evidence type="ECO:0000256" key="3">
    <source>
        <dbReference type="ARBA" id="ARBA00022516"/>
    </source>
</evidence>
<evidence type="ECO:0000313" key="11">
    <source>
        <dbReference type="EMBL" id="CAA9413707.1"/>
    </source>
</evidence>
<dbReference type="PIRSF" id="PIRSF002465">
    <property type="entry name" value="Phsphlp_syn_PlsX"/>
    <property type="match status" value="1"/>
</dbReference>
<keyword evidence="2 10" id="KW-0963">Cytoplasm</keyword>
<evidence type="ECO:0000256" key="5">
    <source>
        <dbReference type="ARBA" id="ARBA00023098"/>
    </source>
</evidence>
<accession>A0A6J4PII3</accession>
<keyword evidence="3 10" id="KW-0444">Lipid biosynthesis</keyword>
<keyword evidence="7 10" id="KW-1208">Phospholipid metabolism</keyword>
<dbReference type="HAMAP" id="MF_00019">
    <property type="entry name" value="PlsX"/>
    <property type="match status" value="1"/>
</dbReference>
<organism evidence="11">
    <name type="scientific">uncultured Rubrobacteraceae bacterium</name>
    <dbReference type="NCBI Taxonomy" id="349277"/>
    <lineage>
        <taxon>Bacteria</taxon>
        <taxon>Bacillati</taxon>
        <taxon>Actinomycetota</taxon>
        <taxon>Rubrobacteria</taxon>
        <taxon>Rubrobacterales</taxon>
        <taxon>Rubrobacteraceae</taxon>
        <taxon>environmental samples</taxon>
    </lineage>
</organism>
<keyword evidence="4 10" id="KW-0808">Transferase</keyword>
<evidence type="ECO:0000256" key="2">
    <source>
        <dbReference type="ARBA" id="ARBA00022490"/>
    </source>
</evidence>
<keyword evidence="11" id="KW-0012">Acyltransferase</keyword>
<comment type="pathway">
    <text evidence="10">Lipid metabolism; phospholipid metabolism.</text>
</comment>
<keyword evidence="5 10" id="KW-0443">Lipid metabolism</keyword>
<evidence type="ECO:0000256" key="7">
    <source>
        <dbReference type="ARBA" id="ARBA00023264"/>
    </source>
</evidence>
<evidence type="ECO:0000256" key="9">
    <source>
        <dbReference type="ARBA" id="ARBA00046608"/>
    </source>
</evidence>
<evidence type="ECO:0000256" key="6">
    <source>
        <dbReference type="ARBA" id="ARBA00023209"/>
    </source>
</evidence>
<dbReference type="GO" id="GO:0005737">
    <property type="term" value="C:cytoplasm"/>
    <property type="evidence" value="ECO:0007669"/>
    <property type="project" value="UniProtKB-SubCell"/>
</dbReference>
<dbReference type="InterPro" id="IPR003664">
    <property type="entry name" value="FA_synthesis"/>
</dbReference>
<evidence type="ECO:0000256" key="8">
    <source>
        <dbReference type="ARBA" id="ARBA00024069"/>
    </source>
</evidence>
<sequence length="337" mass="34434">MRIAVDALGGDNAPREVIAGALSAAGDLLDDELLLVGEPDAIESEVGPDPPPNVSLRASGEAVGMDEEPSATLRVHPDASVAVAAGMVRDGEADAFFSAGNTGATVAAALLRMGRLEGCRRPAIATLLPFPSPVLLLDAGATVSCRPQDLLNFAILGGVLAKRYFRLEGEARVGLLNVGEEAGKGNDLAKEAHRLMDESGIRFVGNVEGRDIPGGVADVLVTDGFTGNIVLKTAEGVAREILGMVRSAMSGGVVSKLAAGVLRPRLLGVRDTVDPENYGGSFLLGVRGSVVIGHGNALATGVENAILGISHAGAGLTEELQRALFAHSLGLSEGRSA</sequence>
<evidence type="ECO:0000256" key="10">
    <source>
        <dbReference type="HAMAP-Rule" id="MF_00019"/>
    </source>
</evidence>
<evidence type="ECO:0000256" key="1">
    <source>
        <dbReference type="ARBA" id="ARBA00001232"/>
    </source>
</evidence>
<dbReference type="UniPathway" id="UPA00085"/>
<dbReference type="PANTHER" id="PTHR30100:SF1">
    <property type="entry name" value="PHOSPHATE ACYLTRANSFERASE"/>
    <property type="match status" value="1"/>
</dbReference>
<proteinExistence type="inferred from homology"/>
<comment type="subcellular location">
    <subcellularLocation>
        <location evidence="10">Cytoplasm</location>
    </subcellularLocation>
    <text evidence="10">Associated with the membrane possibly through PlsY.</text>
</comment>
<dbReference type="GO" id="GO:0043811">
    <property type="term" value="F:phosphate:acyl-[acyl carrier protein] acyltransferase activity"/>
    <property type="evidence" value="ECO:0007669"/>
    <property type="project" value="UniProtKB-UniRule"/>
</dbReference>
<reference evidence="11" key="1">
    <citation type="submission" date="2020-02" db="EMBL/GenBank/DDBJ databases">
        <authorList>
            <person name="Meier V. D."/>
        </authorList>
    </citation>
    <scope>NUCLEOTIDE SEQUENCE</scope>
    <source>
        <strain evidence="11">AVDCRST_MAG82</strain>
    </source>
</reference>
<comment type="subunit">
    <text evidence="9 10">Homodimer. Probably interacts with PlsY.</text>
</comment>
<protein>
    <recommendedName>
        <fullName evidence="8 10">Phosphate acyltransferase</fullName>
        <ecNumber evidence="8 10">2.3.1.274</ecNumber>
    </recommendedName>
    <alternativeName>
        <fullName evidence="10">Acyl-ACP phosphotransacylase</fullName>
    </alternativeName>
    <alternativeName>
        <fullName evidence="10">Acyl-[acyl-carrier-protein]--phosphate acyltransferase</fullName>
    </alternativeName>
    <alternativeName>
        <fullName evidence="10">Phosphate-acyl-ACP acyltransferase</fullName>
    </alternativeName>
</protein>
<dbReference type="NCBIfam" id="TIGR00182">
    <property type="entry name" value="plsX"/>
    <property type="match status" value="1"/>
</dbReference>
<dbReference type="GO" id="GO:0008654">
    <property type="term" value="P:phospholipid biosynthetic process"/>
    <property type="evidence" value="ECO:0007669"/>
    <property type="project" value="UniProtKB-KW"/>
</dbReference>
<dbReference type="PANTHER" id="PTHR30100">
    <property type="entry name" value="FATTY ACID/PHOSPHOLIPID SYNTHESIS PROTEIN PLSX"/>
    <property type="match status" value="1"/>
</dbReference>
<dbReference type="EC" id="2.3.1.274" evidence="8 10"/>
<comment type="similarity">
    <text evidence="10">Belongs to the PlsX family.</text>
</comment>
<dbReference type="Pfam" id="PF02504">
    <property type="entry name" value="FA_synthesis"/>
    <property type="match status" value="1"/>
</dbReference>
<comment type="function">
    <text evidence="10">Catalyzes the reversible formation of acyl-phosphate (acyl-PO(4)) from acyl-[acyl-carrier-protein] (acyl-ACP). This enzyme utilizes acyl-ACP as fatty acyl donor, but not acyl-CoA.</text>
</comment>
<dbReference type="Gene3D" id="3.40.718.10">
    <property type="entry name" value="Isopropylmalate Dehydrogenase"/>
    <property type="match status" value="1"/>
</dbReference>
<keyword evidence="6 10" id="KW-0594">Phospholipid biosynthesis</keyword>
<comment type="catalytic activity">
    <reaction evidence="1 10">
        <text>a fatty acyl-[ACP] + phosphate = an acyl phosphate + holo-[ACP]</text>
        <dbReference type="Rhea" id="RHEA:42292"/>
        <dbReference type="Rhea" id="RHEA-COMP:9685"/>
        <dbReference type="Rhea" id="RHEA-COMP:14125"/>
        <dbReference type="ChEBI" id="CHEBI:43474"/>
        <dbReference type="ChEBI" id="CHEBI:59918"/>
        <dbReference type="ChEBI" id="CHEBI:64479"/>
        <dbReference type="ChEBI" id="CHEBI:138651"/>
        <dbReference type="EC" id="2.3.1.274"/>
    </reaction>
</comment>
<dbReference type="SUPFAM" id="SSF53659">
    <property type="entry name" value="Isocitrate/Isopropylmalate dehydrogenase-like"/>
    <property type="match status" value="1"/>
</dbReference>
<name>A0A6J4PII3_9ACTN</name>
<dbReference type="EMBL" id="CADCVA010000127">
    <property type="protein sequence ID" value="CAA9413707.1"/>
    <property type="molecule type" value="Genomic_DNA"/>
</dbReference>
<evidence type="ECO:0000256" key="4">
    <source>
        <dbReference type="ARBA" id="ARBA00022679"/>
    </source>
</evidence>